<dbReference type="OrthoDB" id="10371267at2759"/>
<feature type="chain" id="PRO_5013226662" evidence="1">
    <location>
        <begin position="17"/>
        <end position="64"/>
    </location>
</feature>
<feature type="non-terminal residue" evidence="2">
    <location>
        <position position="64"/>
    </location>
</feature>
<proteinExistence type="predicted"/>
<sequence length="64" mass="6644">MRYNIISLFLAATASASIFTETVVVTVCKVNNLSTSATNGPYVVPTSATNGPYVVPTSATNGPY</sequence>
<reference evidence="3" key="1">
    <citation type="submission" date="2017-01" db="EMBL/GenBank/DDBJ databases">
        <authorList>
            <person name="Wang Y."/>
            <person name="White M."/>
            <person name="Kvist S."/>
            <person name="Moncalvo J.-M."/>
        </authorList>
    </citation>
    <scope>NUCLEOTIDE SEQUENCE [LARGE SCALE GENOMIC DNA]</scope>
    <source>
        <strain evidence="3">ID-206-W2</strain>
    </source>
</reference>
<evidence type="ECO:0000313" key="3">
    <source>
        <dbReference type="Proteomes" id="UP000187429"/>
    </source>
</evidence>
<name>A0A1R1XE05_9FUNG</name>
<organism evidence="2 3">
    <name type="scientific">Smittium culicis</name>
    <dbReference type="NCBI Taxonomy" id="133412"/>
    <lineage>
        <taxon>Eukaryota</taxon>
        <taxon>Fungi</taxon>
        <taxon>Fungi incertae sedis</taxon>
        <taxon>Zoopagomycota</taxon>
        <taxon>Kickxellomycotina</taxon>
        <taxon>Harpellomycetes</taxon>
        <taxon>Harpellales</taxon>
        <taxon>Legeriomycetaceae</taxon>
        <taxon>Smittium</taxon>
    </lineage>
</organism>
<keyword evidence="3" id="KW-1185">Reference proteome</keyword>
<accession>A0A1R1XE05</accession>
<dbReference type="EMBL" id="LSSM01005353">
    <property type="protein sequence ID" value="OMJ12852.1"/>
    <property type="molecule type" value="Genomic_DNA"/>
</dbReference>
<protein>
    <submittedName>
        <fullName evidence="2">Uncharacterized protein</fullName>
    </submittedName>
</protein>
<dbReference type="AlphaFoldDB" id="A0A1R1XE05"/>
<keyword evidence="1" id="KW-0732">Signal</keyword>
<evidence type="ECO:0000256" key="1">
    <source>
        <dbReference type="SAM" id="SignalP"/>
    </source>
</evidence>
<comment type="caution">
    <text evidence="2">The sequence shown here is derived from an EMBL/GenBank/DDBJ whole genome shotgun (WGS) entry which is preliminary data.</text>
</comment>
<gene>
    <name evidence="2" type="ORF">AYI69_g9245</name>
</gene>
<evidence type="ECO:0000313" key="2">
    <source>
        <dbReference type="EMBL" id="OMJ12852.1"/>
    </source>
</evidence>
<feature type="signal peptide" evidence="1">
    <location>
        <begin position="1"/>
        <end position="16"/>
    </location>
</feature>
<dbReference type="Proteomes" id="UP000187429">
    <property type="component" value="Unassembled WGS sequence"/>
</dbReference>